<accession>A0AAE0W9M1</accession>
<comment type="caution">
    <text evidence="1">The sequence shown here is derived from an EMBL/GenBank/DDBJ whole genome shotgun (WGS) entry which is preliminary data.</text>
</comment>
<reference evidence="1" key="3">
    <citation type="submission" date="2023-05" db="EMBL/GenBank/DDBJ databases">
        <authorList>
            <person name="Smith C.H."/>
        </authorList>
    </citation>
    <scope>NUCLEOTIDE SEQUENCE</scope>
    <source>
        <strain evidence="1">CHS0354</strain>
        <tissue evidence="1">Mantle</tissue>
    </source>
</reference>
<dbReference type="Proteomes" id="UP001195483">
    <property type="component" value="Unassembled WGS sequence"/>
</dbReference>
<dbReference type="Gene3D" id="2.120.10.30">
    <property type="entry name" value="TolB, C-terminal domain"/>
    <property type="match status" value="1"/>
</dbReference>
<protein>
    <submittedName>
        <fullName evidence="1">Uncharacterized protein</fullName>
    </submittedName>
</protein>
<reference evidence="1" key="2">
    <citation type="journal article" date="2021" name="Genome Biol. Evol.">
        <title>Developing a high-quality reference genome for a parasitic bivalve with doubly uniparental inheritance (Bivalvia: Unionida).</title>
        <authorList>
            <person name="Smith C.H."/>
        </authorList>
    </citation>
    <scope>NUCLEOTIDE SEQUENCE</scope>
    <source>
        <strain evidence="1">CHS0354</strain>
        <tissue evidence="1">Mantle</tissue>
    </source>
</reference>
<proteinExistence type="predicted"/>
<dbReference type="AlphaFoldDB" id="A0AAE0W9M1"/>
<dbReference type="EMBL" id="JAEAOA010000308">
    <property type="protein sequence ID" value="KAK3605325.1"/>
    <property type="molecule type" value="Genomic_DNA"/>
</dbReference>
<gene>
    <name evidence="1" type="ORF">CHS0354_003972</name>
</gene>
<sequence length="152" mass="17483">MTIKVKNRRASTVPIAQEGTPNLHSIRSISPFTKADFLIADGDYTLQQAYAYDRYTRTIYKNSNFTISLSKQNIWTPIYKGLSSAYVKILVDWISQNIYWTDEYYKWIMVQSLLGNDTSMYCVIIRDNLQGPYALAPDPFEAVNVPTPSKTY</sequence>
<dbReference type="InterPro" id="IPR011042">
    <property type="entry name" value="6-blade_b-propeller_TolB-like"/>
</dbReference>
<organism evidence="1 2">
    <name type="scientific">Potamilus streckersoni</name>
    <dbReference type="NCBI Taxonomy" id="2493646"/>
    <lineage>
        <taxon>Eukaryota</taxon>
        <taxon>Metazoa</taxon>
        <taxon>Spiralia</taxon>
        <taxon>Lophotrochozoa</taxon>
        <taxon>Mollusca</taxon>
        <taxon>Bivalvia</taxon>
        <taxon>Autobranchia</taxon>
        <taxon>Heteroconchia</taxon>
        <taxon>Palaeoheterodonta</taxon>
        <taxon>Unionida</taxon>
        <taxon>Unionoidea</taxon>
        <taxon>Unionidae</taxon>
        <taxon>Ambleminae</taxon>
        <taxon>Lampsilini</taxon>
        <taxon>Potamilus</taxon>
    </lineage>
</organism>
<evidence type="ECO:0000313" key="1">
    <source>
        <dbReference type="EMBL" id="KAK3605325.1"/>
    </source>
</evidence>
<keyword evidence="2" id="KW-1185">Reference proteome</keyword>
<name>A0AAE0W9M1_9BIVA</name>
<reference evidence="1" key="1">
    <citation type="journal article" date="2021" name="Genome Biol. Evol.">
        <title>A High-Quality Reference Genome for a Parasitic Bivalve with Doubly Uniparental Inheritance (Bivalvia: Unionida).</title>
        <authorList>
            <person name="Smith C.H."/>
        </authorList>
    </citation>
    <scope>NUCLEOTIDE SEQUENCE</scope>
    <source>
        <strain evidence="1">CHS0354</strain>
    </source>
</reference>
<evidence type="ECO:0000313" key="2">
    <source>
        <dbReference type="Proteomes" id="UP001195483"/>
    </source>
</evidence>